<dbReference type="InterPro" id="IPR036594">
    <property type="entry name" value="Meth_synthase_dom"/>
</dbReference>
<dbReference type="EMBL" id="CP032418">
    <property type="protein sequence ID" value="AYC29368.1"/>
    <property type="molecule type" value="Genomic_DNA"/>
</dbReference>
<proteinExistence type="predicted"/>
<gene>
    <name evidence="6" type="ORF">D3873_05525</name>
</gene>
<dbReference type="PROSITE" id="PS50937">
    <property type="entry name" value="HTH_MERR_2"/>
    <property type="match status" value="1"/>
</dbReference>
<evidence type="ECO:0000313" key="7">
    <source>
        <dbReference type="Proteomes" id="UP000265725"/>
    </source>
</evidence>
<dbReference type="InterPro" id="IPR047057">
    <property type="entry name" value="MerR_fam"/>
</dbReference>
<keyword evidence="7" id="KW-1185">Reference proteome</keyword>
<keyword evidence="3" id="KW-0804">Transcription</keyword>
<sequence>MFIVAEQQGKYNMKAFSQLVGISPGTIRAWERRYHILCPIRNDIGHRLYTDADVDMILWLQNKIETGFTISQAVSLFEQRNAFEIDDVKKDQTDQKRVERIQEELVHAFLSFDEISAQQLLDQTFNLFTLEKVFFDILSPVLFKVGNLWEEDKITTAHEHFATSIIRSRISGIMQSFPANPMLPKVLAVCGPGEWHELGLQIFSIYLKRKGYDVVYLGSTVKDGDIKSVLPMIRPQLLILSVTLDRNLPKTIELLHELQESFPEIRIGLGGKAIERSNYLQEKHIGTTLSEWDNWIKGNSKSERKV</sequence>
<evidence type="ECO:0000256" key="1">
    <source>
        <dbReference type="ARBA" id="ARBA00023015"/>
    </source>
</evidence>
<reference evidence="7" key="1">
    <citation type="submission" date="2018-09" db="EMBL/GenBank/DDBJ databases">
        <authorList>
            <person name="Zhu H."/>
        </authorList>
    </citation>
    <scope>NUCLEOTIDE SEQUENCE [LARGE SCALE GENOMIC DNA]</scope>
    <source>
        <strain evidence="7">K2R23-3</strain>
    </source>
</reference>
<dbReference type="InterPro" id="IPR003759">
    <property type="entry name" value="Cbl-bd_cap"/>
</dbReference>
<dbReference type="InterPro" id="IPR000551">
    <property type="entry name" value="MerR-type_HTH_dom"/>
</dbReference>
<dbReference type="InterPro" id="IPR009061">
    <property type="entry name" value="DNA-bd_dom_put_sf"/>
</dbReference>
<dbReference type="GO" id="GO:0046872">
    <property type="term" value="F:metal ion binding"/>
    <property type="evidence" value="ECO:0007669"/>
    <property type="project" value="InterPro"/>
</dbReference>
<keyword evidence="1" id="KW-0805">Transcription regulation</keyword>
<dbReference type="GO" id="GO:0031419">
    <property type="term" value="F:cobalamin binding"/>
    <property type="evidence" value="ECO:0007669"/>
    <property type="project" value="InterPro"/>
</dbReference>
<accession>A0A385YUK6</accession>
<dbReference type="PANTHER" id="PTHR30204:SF67">
    <property type="entry name" value="HTH-TYPE TRANSCRIPTIONAL REGULATOR MLRA-RELATED"/>
    <property type="match status" value="1"/>
</dbReference>
<dbReference type="InterPro" id="IPR006158">
    <property type="entry name" value="Cobalamin-bd"/>
</dbReference>
<evidence type="ECO:0000313" key="6">
    <source>
        <dbReference type="EMBL" id="AYC29368.1"/>
    </source>
</evidence>
<evidence type="ECO:0000259" key="5">
    <source>
        <dbReference type="PROSITE" id="PS51332"/>
    </source>
</evidence>
<feature type="domain" description="B12-binding" evidence="5">
    <location>
        <begin position="183"/>
        <end position="271"/>
    </location>
</feature>
<dbReference type="Gene3D" id="1.10.1240.10">
    <property type="entry name" value="Methionine synthase domain"/>
    <property type="match status" value="1"/>
</dbReference>
<dbReference type="PANTHER" id="PTHR30204">
    <property type="entry name" value="REDOX-CYCLING DRUG-SENSING TRANSCRIPTIONAL ACTIVATOR SOXR"/>
    <property type="match status" value="1"/>
</dbReference>
<dbReference type="OrthoDB" id="9800334at2"/>
<dbReference type="SUPFAM" id="SSF46955">
    <property type="entry name" value="Putative DNA-binding domain"/>
    <property type="match status" value="1"/>
</dbReference>
<evidence type="ECO:0000256" key="2">
    <source>
        <dbReference type="ARBA" id="ARBA00023125"/>
    </source>
</evidence>
<dbReference type="AlphaFoldDB" id="A0A385YUK6"/>
<keyword evidence="2" id="KW-0238">DNA-binding</keyword>
<dbReference type="InterPro" id="IPR036724">
    <property type="entry name" value="Cobalamin-bd_sf"/>
</dbReference>
<feature type="domain" description="HTH merR-type" evidence="4">
    <location>
        <begin position="10"/>
        <end position="79"/>
    </location>
</feature>
<dbReference type="GO" id="GO:0003677">
    <property type="term" value="F:DNA binding"/>
    <property type="evidence" value="ECO:0007669"/>
    <property type="project" value="UniProtKB-KW"/>
</dbReference>
<name>A0A385YUK6_9BACL</name>
<dbReference type="PROSITE" id="PS51332">
    <property type="entry name" value="B12_BINDING"/>
    <property type="match status" value="1"/>
</dbReference>
<dbReference type="Pfam" id="PF02607">
    <property type="entry name" value="B12-binding_2"/>
    <property type="match status" value="1"/>
</dbReference>
<evidence type="ECO:0000259" key="4">
    <source>
        <dbReference type="PROSITE" id="PS50937"/>
    </source>
</evidence>
<protein>
    <submittedName>
        <fullName evidence="6">MerR family transcriptional regulator</fullName>
    </submittedName>
</protein>
<evidence type="ECO:0000256" key="3">
    <source>
        <dbReference type="ARBA" id="ARBA00023163"/>
    </source>
</evidence>
<dbReference type="Pfam" id="PF02310">
    <property type="entry name" value="B12-binding"/>
    <property type="match status" value="1"/>
</dbReference>
<dbReference type="Gene3D" id="1.10.1660.10">
    <property type="match status" value="1"/>
</dbReference>
<organism evidence="6 7">
    <name type="scientific">Paenisporosarcina cavernae</name>
    <dbReference type="NCBI Taxonomy" id="2320858"/>
    <lineage>
        <taxon>Bacteria</taxon>
        <taxon>Bacillati</taxon>
        <taxon>Bacillota</taxon>
        <taxon>Bacilli</taxon>
        <taxon>Bacillales</taxon>
        <taxon>Caryophanaceae</taxon>
        <taxon>Paenisporosarcina</taxon>
    </lineage>
</organism>
<dbReference type="Pfam" id="PF13411">
    <property type="entry name" value="MerR_1"/>
    <property type="match status" value="1"/>
</dbReference>
<dbReference type="KEGG" id="paek:D3873_05525"/>
<dbReference type="Proteomes" id="UP000265725">
    <property type="component" value="Chromosome"/>
</dbReference>
<dbReference type="GO" id="GO:0003700">
    <property type="term" value="F:DNA-binding transcription factor activity"/>
    <property type="evidence" value="ECO:0007669"/>
    <property type="project" value="InterPro"/>
</dbReference>
<dbReference type="SUPFAM" id="SSF52242">
    <property type="entry name" value="Cobalamin (vitamin B12)-binding domain"/>
    <property type="match status" value="1"/>
</dbReference>
<dbReference type="CDD" id="cd01104">
    <property type="entry name" value="HTH_MlrA-CarA"/>
    <property type="match status" value="1"/>
</dbReference>
<dbReference type="Gene3D" id="3.40.50.280">
    <property type="entry name" value="Cobalamin-binding domain"/>
    <property type="match status" value="1"/>
</dbReference>
<dbReference type="SMART" id="SM00422">
    <property type="entry name" value="HTH_MERR"/>
    <property type="match status" value="1"/>
</dbReference>